<evidence type="ECO:0000256" key="8">
    <source>
        <dbReference type="SAM" id="MobiDB-lite"/>
    </source>
</evidence>
<dbReference type="EMBL" id="GEDC01001202">
    <property type="protein sequence ID" value="JAS36096.1"/>
    <property type="molecule type" value="Transcribed_RNA"/>
</dbReference>
<dbReference type="PANTHER" id="PTHR15598">
    <property type="entry name" value="ENHANCER OF MRNA-DECAPPING PROTEIN 4"/>
    <property type="match status" value="1"/>
</dbReference>
<feature type="non-terminal residue" evidence="10">
    <location>
        <position position="892"/>
    </location>
</feature>
<proteinExistence type="inferred from homology"/>
<dbReference type="GO" id="GO:0000932">
    <property type="term" value="C:P-body"/>
    <property type="evidence" value="ECO:0007669"/>
    <property type="project" value="UniProtKB-SubCell"/>
</dbReference>
<keyword evidence="5" id="KW-0677">Repeat</keyword>
<feature type="compositionally biased region" description="Basic and acidic residues" evidence="8">
    <location>
        <begin position="639"/>
        <end position="653"/>
    </location>
</feature>
<accession>A0A1B6EDS9</accession>
<gene>
    <name evidence="10" type="ORF">g.15703</name>
</gene>
<evidence type="ECO:0000256" key="3">
    <source>
        <dbReference type="ARBA" id="ARBA00022490"/>
    </source>
</evidence>
<dbReference type="AlphaFoldDB" id="A0A1B6EDS9"/>
<dbReference type="SUPFAM" id="SSF50978">
    <property type="entry name" value="WD40 repeat-like"/>
    <property type="match status" value="1"/>
</dbReference>
<dbReference type="InterPro" id="IPR015943">
    <property type="entry name" value="WD40/YVTN_repeat-like_dom_sf"/>
</dbReference>
<feature type="domain" description="Enhancer of mRNA-decapping protein 4 WD40 repeat region" evidence="9">
    <location>
        <begin position="49"/>
        <end position="392"/>
    </location>
</feature>
<reference evidence="10" key="1">
    <citation type="submission" date="2015-12" db="EMBL/GenBank/DDBJ databases">
        <title>De novo transcriptome assembly of four potential Pierce s Disease insect vectors from Arizona vineyards.</title>
        <authorList>
            <person name="Tassone E.E."/>
        </authorList>
    </citation>
    <scope>NUCLEOTIDE SEQUENCE</scope>
</reference>
<feature type="repeat" description="WD" evidence="6">
    <location>
        <begin position="252"/>
        <end position="285"/>
    </location>
</feature>
<evidence type="ECO:0000256" key="1">
    <source>
        <dbReference type="ARBA" id="ARBA00004201"/>
    </source>
</evidence>
<evidence type="ECO:0000256" key="2">
    <source>
        <dbReference type="ARBA" id="ARBA00009639"/>
    </source>
</evidence>
<dbReference type="InterPro" id="IPR036322">
    <property type="entry name" value="WD40_repeat_dom_sf"/>
</dbReference>
<evidence type="ECO:0000313" key="10">
    <source>
        <dbReference type="EMBL" id="JAS36096.1"/>
    </source>
</evidence>
<evidence type="ECO:0000259" key="9">
    <source>
        <dbReference type="Pfam" id="PF16529"/>
    </source>
</evidence>
<dbReference type="PANTHER" id="PTHR15598:SF5">
    <property type="entry name" value="ENHANCER OF MRNA-DECAPPING PROTEIN 4"/>
    <property type="match status" value="1"/>
</dbReference>
<protein>
    <recommendedName>
        <fullName evidence="9">Enhancer of mRNA-decapping protein 4 WD40 repeat region domain-containing protein</fullName>
    </recommendedName>
</protein>
<name>A0A1B6EDS9_9HEMI</name>
<keyword evidence="3" id="KW-0963">Cytoplasm</keyword>
<dbReference type="InterPro" id="IPR045152">
    <property type="entry name" value="EDC4-like"/>
</dbReference>
<dbReference type="Gene3D" id="2.130.10.10">
    <property type="entry name" value="YVTN repeat-like/Quinoprotein amine dehydrogenase"/>
    <property type="match status" value="1"/>
</dbReference>
<evidence type="ECO:0000256" key="6">
    <source>
        <dbReference type="PROSITE-ProRule" id="PRU00221"/>
    </source>
</evidence>
<keyword evidence="7" id="KW-0175">Coiled coil</keyword>
<dbReference type="SMART" id="SM00320">
    <property type="entry name" value="WD40"/>
    <property type="match status" value="2"/>
</dbReference>
<evidence type="ECO:0000256" key="7">
    <source>
        <dbReference type="SAM" id="Coils"/>
    </source>
</evidence>
<feature type="region of interest" description="Disordered" evidence="8">
    <location>
        <begin position="608"/>
        <end position="664"/>
    </location>
</feature>
<comment type="similarity">
    <text evidence="2">Belongs to the WD repeat EDC4 family.</text>
</comment>
<sequence length="892" mass="99406">MEGVSQINCSKALQKYQNINFLGNEGDRTAEIYSGLINIIPSNGNHSNGSSKLKLKNLVDYTWEERFYTGQLLAVHMNGVYIAYGIKGIDNSGIKGTDSSRIKAPLKSAGVVRVVNRETSQRGLIKGIEGMIEDIAFAHISKYILLACVDESGNMLIYLVEEQRQSPTLDCKLLLHITQELEPPIAVSYRVIWCPYIPDVESNSNDDDDDDIAQLLVLTCGTKAEIWNIGLVTAQHGVGPVKPSNVDIGYLEIEHNQPIVDASFSPDGTALATASIDGEVKFFQVHIKNVMKPRCLHNWQPHGGKPLSCLLFLDNHKNFNPEEQFWKYAITGANDNSEIKLWSCKSWTCIQTLHFSSQAEKRIKLKPCLDFSSGFLLLSDIYRKVLYVLQLDIGSNDTMAMIVSISEFLLPYPILSFGIVDAGMKKFKTNSDFTLDDIIYNDEGDEENQTAVVVRMYLVQPKSLQECHIVFQPPNPEDRLSDVSLPGDSIIFRDALSDISSNIEPLSNIQELPANHTSLQLNLMTPDAFNSPVKHDSPVSSLGNLNITVLSQPETLVTNSTSPQNLATNCDIESNVLMGFASGGSSPSREVQEILSLQESKCFFKESDLQQQPESDELTPPEEKAAPTGWSEIPMLRSSDIRKSEAENTRRSENAGQDISGDNTVWKSTQQESLSNFIHHLDSILLTIKNQTAEIKELREEIKKPSHFRELEQVLSNFAQEQNSKLEKAINSKESRQHQENMISAISQSVNNLVSTKLDDIVSNEITSSILPVVASQLEALSHKLHTEMTQKLSTTDALLKENIMKMVLSKSTMETLSSALVISLNPAIKDCFHDYFSNFVIPAFEKSCSAMFVQINDTFNKGTKDYVSMVESYAKKVNEKNRDNTAQLQSL</sequence>
<keyword evidence="4 6" id="KW-0853">WD repeat</keyword>
<organism evidence="10">
    <name type="scientific">Clastoptera arizonana</name>
    <name type="common">Arizona spittle bug</name>
    <dbReference type="NCBI Taxonomy" id="38151"/>
    <lineage>
        <taxon>Eukaryota</taxon>
        <taxon>Metazoa</taxon>
        <taxon>Ecdysozoa</taxon>
        <taxon>Arthropoda</taxon>
        <taxon>Hexapoda</taxon>
        <taxon>Insecta</taxon>
        <taxon>Pterygota</taxon>
        <taxon>Neoptera</taxon>
        <taxon>Paraneoptera</taxon>
        <taxon>Hemiptera</taxon>
        <taxon>Auchenorrhyncha</taxon>
        <taxon>Cercopoidea</taxon>
        <taxon>Clastopteridae</taxon>
        <taxon>Clastoptera</taxon>
    </lineage>
</organism>
<dbReference type="InterPro" id="IPR001680">
    <property type="entry name" value="WD40_rpt"/>
</dbReference>
<evidence type="ECO:0000256" key="5">
    <source>
        <dbReference type="ARBA" id="ARBA00022737"/>
    </source>
</evidence>
<dbReference type="PROSITE" id="PS50082">
    <property type="entry name" value="WD_REPEATS_2"/>
    <property type="match status" value="1"/>
</dbReference>
<comment type="subcellular location">
    <subcellularLocation>
        <location evidence="1">Cytoplasm</location>
        <location evidence="1">P-body</location>
    </subcellularLocation>
</comment>
<feature type="compositionally biased region" description="Polar residues" evidence="8">
    <location>
        <begin position="654"/>
        <end position="664"/>
    </location>
</feature>
<feature type="coiled-coil region" evidence="7">
    <location>
        <begin position="681"/>
        <end position="736"/>
    </location>
</feature>
<dbReference type="InterPro" id="IPR032401">
    <property type="entry name" value="EDC4_WD40"/>
</dbReference>
<evidence type="ECO:0000256" key="4">
    <source>
        <dbReference type="ARBA" id="ARBA00022574"/>
    </source>
</evidence>
<dbReference type="Pfam" id="PF16529">
    <property type="entry name" value="Ge1_WD40"/>
    <property type="match status" value="1"/>
</dbReference>
<dbReference type="GO" id="GO:0031087">
    <property type="term" value="P:deadenylation-independent decapping of nuclear-transcribed mRNA"/>
    <property type="evidence" value="ECO:0007669"/>
    <property type="project" value="InterPro"/>
</dbReference>